<organism evidence="2 4">
    <name type="scientific">Mucilaginibacter lappiensis</name>
    <dbReference type="NCBI Taxonomy" id="354630"/>
    <lineage>
        <taxon>Bacteria</taxon>
        <taxon>Pseudomonadati</taxon>
        <taxon>Bacteroidota</taxon>
        <taxon>Sphingobacteriia</taxon>
        <taxon>Sphingobacteriales</taxon>
        <taxon>Sphingobacteriaceae</taxon>
        <taxon>Mucilaginibacter</taxon>
    </lineage>
</organism>
<protein>
    <submittedName>
        <fullName evidence="2">Uncharacterized protein</fullName>
    </submittedName>
</protein>
<dbReference type="AlphaFoldDB" id="A0A1N7EYY6"/>
<proteinExistence type="predicted"/>
<evidence type="ECO:0000313" key="1">
    <source>
        <dbReference type="EMBL" id="MBB6112171.1"/>
    </source>
</evidence>
<evidence type="ECO:0000313" key="3">
    <source>
        <dbReference type="Proteomes" id="UP000541583"/>
    </source>
</evidence>
<keyword evidence="3" id="KW-1185">Reference proteome</keyword>
<dbReference type="Proteomes" id="UP000541583">
    <property type="component" value="Unassembled WGS sequence"/>
</dbReference>
<dbReference type="EMBL" id="JACHCA010000016">
    <property type="protein sequence ID" value="MBB6130720.1"/>
    <property type="molecule type" value="Genomic_DNA"/>
</dbReference>
<accession>A0A1N7EYY6</accession>
<dbReference type="STRING" id="354630.SAMN05421821_1169"/>
<evidence type="ECO:0000313" key="4">
    <source>
        <dbReference type="Proteomes" id="UP000548326"/>
    </source>
</evidence>
<name>A0A1N7EYY6_9SPHI</name>
<comment type="caution">
    <text evidence="2">The sequence shown here is derived from an EMBL/GenBank/DDBJ whole genome shotgun (WGS) entry which is preliminary data.</text>
</comment>
<dbReference type="EMBL" id="JACHCB010000016">
    <property type="protein sequence ID" value="MBB6112171.1"/>
    <property type="molecule type" value="Genomic_DNA"/>
</dbReference>
<evidence type="ECO:0000313" key="2">
    <source>
        <dbReference type="EMBL" id="MBB6130720.1"/>
    </source>
</evidence>
<gene>
    <name evidence="2" type="ORF">HDF22_004863</name>
    <name evidence="1" type="ORF">HDF23_004944</name>
</gene>
<dbReference type="Proteomes" id="UP000548326">
    <property type="component" value="Unassembled WGS sequence"/>
</dbReference>
<dbReference type="RefSeq" id="WP_139332408.1">
    <property type="nucleotide sequence ID" value="NZ_FTMG01000016.1"/>
</dbReference>
<reference evidence="3 4" key="1">
    <citation type="submission" date="2020-08" db="EMBL/GenBank/DDBJ databases">
        <title>Genomic Encyclopedia of Type Strains, Phase IV (KMG-V): Genome sequencing to study the core and pangenomes of soil and plant-associated prokaryotes.</title>
        <authorList>
            <person name="Whitman W."/>
        </authorList>
    </citation>
    <scope>NUCLEOTIDE SEQUENCE [LARGE SCALE GENOMIC DNA]</scope>
    <source>
        <strain evidence="1 3">ANJLi2</strain>
        <strain evidence="2 4">MP601</strain>
    </source>
</reference>
<sequence>MKKLIPAIIAALLLLCVCFAFFLQNKRKGETVLSIKDAESSYIFKASFYSGATPEVTRYMDSCTGILRKENASFHIKISDGDLTITADKQDNSVIVISHIRKMCKGISDMLIQN</sequence>